<reference evidence="1 2" key="1">
    <citation type="submission" date="2023-08" db="EMBL/GenBank/DDBJ databases">
        <title>Microbacterium sp. nov., isolated from a waste landfill.</title>
        <authorList>
            <person name="Wen W."/>
        </authorList>
    </citation>
    <scope>NUCLEOTIDE SEQUENCE [LARGE SCALE GENOMIC DNA]</scope>
    <source>
        <strain evidence="1 2">ASV81</strain>
    </source>
</reference>
<dbReference type="EMBL" id="JAVFCB010000009">
    <property type="protein sequence ID" value="MDQ4215261.1"/>
    <property type="molecule type" value="Genomic_DNA"/>
</dbReference>
<dbReference type="Gene3D" id="3.30.1310.10">
    <property type="entry name" value="Nucleoid-associated protein YbaB-like domain"/>
    <property type="match status" value="1"/>
</dbReference>
<dbReference type="RefSeq" id="WP_308490215.1">
    <property type="nucleotide sequence ID" value="NZ_JAVFCB010000009.1"/>
</dbReference>
<dbReference type="InterPro" id="IPR036894">
    <property type="entry name" value="YbaB-like_sf"/>
</dbReference>
<proteinExistence type="predicted"/>
<name>A0ABU0XJD8_9MICO</name>
<gene>
    <name evidence="1" type="ORF">RBR11_15190</name>
</gene>
<organism evidence="1 2">
    <name type="scientific">Microbacterium capsulatum</name>
    <dbReference type="NCBI Taxonomy" id="3041921"/>
    <lineage>
        <taxon>Bacteria</taxon>
        <taxon>Bacillati</taxon>
        <taxon>Actinomycetota</taxon>
        <taxon>Actinomycetes</taxon>
        <taxon>Micrococcales</taxon>
        <taxon>Microbacteriaceae</taxon>
        <taxon>Microbacterium</taxon>
    </lineage>
</organism>
<dbReference type="Proteomes" id="UP001230289">
    <property type="component" value="Unassembled WGS sequence"/>
</dbReference>
<evidence type="ECO:0000313" key="1">
    <source>
        <dbReference type="EMBL" id="MDQ4215261.1"/>
    </source>
</evidence>
<dbReference type="Pfam" id="PF02575">
    <property type="entry name" value="YbaB_DNA_bd"/>
    <property type="match status" value="1"/>
</dbReference>
<dbReference type="InterPro" id="IPR004401">
    <property type="entry name" value="YbaB/EbfC"/>
</dbReference>
<evidence type="ECO:0000313" key="2">
    <source>
        <dbReference type="Proteomes" id="UP001230289"/>
    </source>
</evidence>
<sequence length="133" mass="14102">MSGFFGGATPGEVRERLARELEQAQQRAAAAAGVRADIEAVRERLSSPRRELTVVVDASGRLLDVGLTEAALQLGPAALGRLLVETANKAQQAAGERAARIAAEAFGEDDPAVAHLRSEIEERAPKADGIEYR</sequence>
<protein>
    <submittedName>
        <fullName evidence="1">YbaB/EbfC family nucleoid-associated protein</fullName>
    </submittedName>
</protein>
<comment type="caution">
    <text evidence="1">The sequence shown here is derived from an EMBL/GenBank/DDBJ whole genome shotgun (WGS) entry which is preliminary data.</text>
</comment>
<accession>A0ABU0XJD8</accession>
<keyword evidence="2" id="KW-1185">Reference proteome</keyword>